<comment type="caution">
    <text evidence="1">The sequence shown here is derived from an EMBL/GenBank/DDBJ whole genome shotgun (WGS) entry which is preliminary data.</text>
</comment>
<accession>A0ACA9RX35</accession>
<protein>
    <submittedName>
        <fullName evidence="1">14772_t:CDS:1</fullName>
    </submittedName>
</protein>
<dbReference type="EMBL" id="CAJVQC010075035">
    <property type="protein sequence ID" value="CAG8813516.1"/>
    <property type="molecule type" value="Genomic_DNA"/>
</dbReference>
<sequence length="173" mass="19393">ISDQCKHSSYAFWSWENLSRQLSPSSCPTNLTNLTSSNAKQPYLYQQQYSSSKYYYVVFYEDYQSLNIKLDYIKITNLAGIAITDITKDSKDLQLTNFILGIPPDNPSQSSPNTGVIVGCIIGSIVFVSALVAVGIILYRRRHGTNLSNSLKDTNNQAYSDINPQLYSGINRQ</sequence>
<feature type="non-terminal residue" evidence="1">
    <location>
        <position position="1"/>
    </location>
</feature>
<gene>
    <name evidence="1" type="ORF">RPERSI_LOCUS23785</name>
</gene>
<dbReference type="Proteomes" id="UP000789920">
    <property type="component" value="Unassembled WGS sequence"/>
</dbReference>
<evidence type="ECO:0000313" key="2">
    <source>
        <dbReference type="Proteomes" id="UP000789920"/>
    </source>
</evidence>
<organism evidence="1 2">
    <name type="scientific">Racocetra persica</name>
    <dbReference type="NCBI Taxonomy" id="160502"/>
    <lineage>
        <taxon>Eukaryota</taxon>
        <taxon>Fungi</taxon>
        <taxon>Fungi incertae sedis</taxon>
        <taxon>Mucoromycota</taxon>
        <taxon>Glomeromycotina</taxon>
        <taxon>Glomeromycetes</taxon>
        <taxon>Diversisporales</taxon>
        <taxon>Gigasporaceae</taxon>
        <taxon>Racocetra</taxon>
    </lineage>
</organism>
<feature type="non-terminal residue" evidence="1">
    <location>
        <position position="173"/>
    </location>
</feature>
<evidence type="ECO:0000313" key="1">
    <source>
        <dbReference type="EMBL" id="CAG8813516.1"/>
    </source>
</evidence>
<name>A0ACA9RX35_9GLOM</name>
<proteinExistence type="predicted"/>
<reference evidence="1" key="1">
    <citation type="submission" date="2021-06" db="EMBL/GenBank/DDBJ databases">
        <authorList>
            <person name="Kallberg Y."/>
            <person name="Tangrot J."/>
            <person name="Rosling A."/>
        </authorList>
    </citation>
    <scope>NUCLEOTIDE SEQUENCE</scope>
    <source>
        <strain evidence="1">MA461A</strain>
    </source>
</reference>
<keyword evidence="2" id="KW-1185">Reference proteome</keyword>